<dbReference type="SMART" id="SM00837">
    <property type="entry name" value="DPBB_1"/>
    <property type="match status" value="1"/>
</dbReference>
<dbReference type="EnsemblPlants" id="AET3Gv20059300.5">
    <property type="protein sequence ID" value="AET3Gv20059300.5"/>
    <property type="gene ID" value="AET3Gv20059300"/>
</dbReference>
<proteinExistence type="inferred from homology"/>
<dbReference type="Pfam" id="PF03330">
    <property type="entry name" value="DPBB_1"/>
    <property type="match status" value="1"/>
</dbReference>
<dbReference type="InterPro" id="IPR002963">
    <property type="entry name" value="Expansin"/>
</dbReference>
<keyword evidence="1 3" id="KW-0964">Secreted</keyword>
<dbReference type="GO" id="GO:0016020">
    <property type="term" value="C:membrane"/>
    <property type="evidence" value="ECO:0007669"/>
    <property type="project" value="UniProtKB-SubCell"/>
</dbReference>
<dbReference type="AlphaFoldDB" id="A0A453DSE7"/>
<reference evidence="6" key="1">
    <citation type="journal article" date="2014" name="Science">
        <title>Ancient hybridizations among the ancestral genomes of bread wheat.</title>
        <authorList>
            <consortium name="International Wheat Genome Sequencing Consortium,"/>
            <person name="Marcussen T."/>
            <person name="Sandve S.R."/>
            <person name="Heier L."/>
            <person name="Spannagl M."/>
            <person name="Pfeifer M."/>
            <person name="Jakobsen K.S."/>
            <person name="Wulff B.B."/>
            <person name="Steuernagel B."/>
            <person name="Mayer K.F."/>
            <person name="Olsen O.A."/>
        </authorList>
    </citation>
    <scope>NUCLEOTIDE SEQUENCE [LARGE SCALE GENOMIC DNA]</scope>
    <source>
        <strain evidence="6">cv. AL8/78</strain>
    </source>
</reference>
<dbReference type="InterPro" id="IPR007118">
    <property type="entry name" value="Expan_Lol_pI"/>
</dbReference>
<dbReference type="CDD" id="cd22274">
    <property type="entry name" value="DPBB_EXPA_N"/>
    <property type="match status" value="1"/>
</dbReference>
<reference evidence="5" key="4">
    <citation type="submission" date="2019-03" db="UniProtKB">
        <authorList>
            <consortium name="EnsemblPlants"/>
        </authorList>
    </citation>
    <scope>IDENTIFICATION</scope>
</reference>
<dbReference type="PRINTS" id="PR01226">
    <property type="entry name" value="EXPANSIN"/>
</dbReference>
<protein>
    <recommendedName>
        <fullName evidence="3">Expansin</fullName>
    </recommendedName>
</protein>
<dbReference type="Gene3D" id="2.40.40.10">
    <property type="entry name" value="RlpA-like domain"/>
    <property type="match status" value="1"/>
</dbReference>
<sequence>MAPARFVAGMLLAAIASVLSVAADNPTTPSQQPFVWQKAHATFYGGADASDTMGGACGYGNLFSEGYGTRTAALSTVLFNDGAACGQCYKIACDRKRADPLFCKPGVTVTVTATNFCPPNDALPNDNGGWCNPPRPHFDMAQPAWEKIGVYKGGIIPVMYQRYICFLQVQKLVQSHRSHITLTFFYVTAIHMQSSMREAGWREVRNQWSRVLQSCACEQCCCSWLYQVHGCQDL</sequence>
<reference evidence="5" key="3">
    <citation type="journal article" date="2017" name="Nature">
        <title>Genome sequence of the progenitor of the wheat D genome Aegilops tauschii.</title>
        <authorList>
            <person name="Luo M.C."/>
            <person name="Gu Y.Q."/>
            <person name="Puiu D."/>
            <person name="Wang H."/>
            <person name="Twardziok S.O."/>
            <person name="Deal K.R."/>
            <person name="Huo N."/>
            <person name="Zhu T."/>
            <person name="Wang L."/>
            <person name="Wang Y."/>
            <person name="McGuire P.E."/>
            <person name="Liu S."/>
            <person name="Long H."/>
            <person name="Ramasamy R.K."/>
            <person name="Rodriguez J.C."/>
            <person name="Van S.L."/>
            <person name="Yuan L."/>
            <person name="Wang Z."/>
            <person name="Xia Z."/>
            <person name="Xiao L."/>
            <person name="Anderson O.D."/>
            <person name="Ouyang S."/>
            <person name="Liang Y."/>
            <person name="Zimin A.V."/>
            <person name="Pertea G."/>
            <person name="Qi P."/>
            <person name="Bennetzen J.L."/>
            <person name="Dai X."/>
            <person name="Dawson M.W."/>
            <person name="Muller H.G."/>
            <person name="Kugler K."/>
            <person name="Rivarola-Duarte L."/>
            <person name="Spannagl M."/>
            <person name="Mayer K.F.X."/>
            <person name="Lu F.H."/>
            <person name="Bevan M.W."/>
            <person name="Leroy P."/>
            <person name="Li P."/>
            <person name="You F.M."/>
            <person name="Sun Q."/>
            <person name="Liu Z."/>
            <person name="Lyons E."/>
            <person name="Wicker T."/>
            <person name="Salzberg S.L."/>
            <person name="Devos K.M."/>
            <person name="Dvorak J."/>
        </authorList>
    </citation>
    <scope>NUCLEOTIDE SEQUENCE [LARGE SCALE GENOMIC DNA]</scope>
    <source>
        <strain evidence="5">cv. AL8/78</strain>
    </source>
</reference>
<accession>A0A453DSE7</accession>
<dbReference type="Gramene" id="AET3Gv20059300.5">
    <property type="protein sequence ID" value="AET3Gv20059300.5"/>
    <property type="gene ID" value="AET3Gv20059300"/>
</dbReference>
<dbReference type="InterPro" id="IPR009009">
    <property type="entry name" value="RlpA-like_DPBB"/>
</dbReference>
<dbReference type="GO" id="GO:0009664">
    <property type="term" value="P:plant-type cell wall organization"/>
    <property type="evidence" value="ECO:0007669"/>
    <property type="project" value="InterPro"/>
</dbReference>
<keyword evidence="3" id="KW-0134">Cell wall</keyword>
<dbReference type="PROSITE" id="PS50842">
    <property type="entry name" value="EXPANSIN_EG45"/>
    <property type="match status" value="1"/>
</dbReference>
<dbReference type="Proteomes" id="UP000015105">
    <property type="component" value="Chromosome 3D"/>
</dbReference>
<feature type="chain" id="PRO_5018808778" description="Expansin" evidence="3">
    <location>
        <begin position="24"/>
        <end position="234"/>
    </location>
</feature>
<dbReference type="PRINTS" id="PR01225">
    <property type="entry name" value="EXPANSNFAMLY"/>
</dbReference>
<comment type="function">
    <text evidence="3">Causes loosening and extension of plant cell walls by disrupting non-covalent bonding between cellulose microfibrils and matrix glucans. No enzymatic activity has been found.</text>
</comment>
<comment type="similarity">
    <text evidence="3">Belongs to the expansin family. Expansin A subfamily.</text>
</comment>
<feature type="domain" description="Expansin-like EG45" evidence="4">
    <location>
        <begin position="54"/>
        <end position="165"/>
    </location>
</feature>
<feature type="signal peptide" evidence="3">
    <location>
        <begin position="1"/>
        <end position="23"/>
    </location>
</feature>
<evidence type="ECO:0000256" key="1">
    <source>
        <dbReference type="ARBA" id="ARBA00022525"/>
    </source>
</evidence>
<dbReference type="SUPFAM" id="SSF50685">
    <property type="entry name" value="Barwin-like endoglucanases"/>
    <property type="match status" value="1"/>
</dbReference>
<keyword evidence="6" id="KW-1185">Reference proteome</keyword>
<reference evidence="6" key="2">
    <citation type="journal article" date="2017" name="Nat. Plants">
        <title>The Aegilops tauschii genome reveals multiple impacts of transposons.</title>
        <authorList>
            <person name="Zhao G."/>
            <person name="Zou C."/>
            <person name="Li K."/>
            <person name="Wang K."/>
            <person name="Li T."/>
            <person name="Gao L."/>
            <person name="Zhang X."/>
            <person name="Wang H."/>
            <person name="Yang Z."/>
            <person name="Liu X."/>
            <person name="Jiang W."/>
            <person name="Mao L."/>
            <person name="Kong X."/>
            <person name="Jiao Y."/>
            <person name="Jia J."/>
        </authorList>
    </citation>
    <scope>NUCLEOTIDE SEQUENCE [LARGE SCALE GENOMIC DNA]</scope>
    <source>
        <strain evidence="6">cv. AL8/78</strain>
    </source>
</reference>
<evidence type="ECO:0000313" key="6">
    <source>
        <dbReference type="Proteomes" id="UP000015105"/>
    </source>
</evidence>
<evidence type="ECO:0000256" key="3">
    <source>
        <dbReference type="RuleBase" id="RU365023"/>
    </source>
</evidence>
<organism evidence="5 6">
    <name type="scientific">Aegilops tauschii subsp. strangulata</name>
    <name type="common">Goatgrass</name>
    <dbReference type="NCBI Taxonomy" id="200361"/>
    <lineage>
        <taxon>Eukaryota</taxon>
        <taxon>Viridiplantae</taxon>
        <taxon>Streptophyta</taxon>
        <taxon>Embryophyta</taxon>
        <taxon>Tracheophyta</taxon>
        <taxon>Spermatophyta</taxon>
        <taxon>Magnoliopsida</taxon>
        <taxon>Liliopsida</taxon>
        <taxon>Poales</taxon>
        <taxon>Poaceae</taxon>
        <taxon>BOP clade</taxon>
        <taxon>Pooideae</taxon>
        <taxon>Triticodae</taxon>
        <taxon>Triticeae</taxon>
        <taxon>Triticinae</taxon>
        <taxon>Aegilops</taxon>
    </lineage>
</organism>
<keyword evidence="2 3" id="KW-0732">Signal</keyword>
<dbReference type="PANTHER" id="PTHR31867">
    <property type="entry name" value="EXPANSIN-A15"/>
    <property type="match status" value="1"/>
</dbReference>
<evidence type="ECO:0000256" key="2">
    <source>
        <dbReference type="ARBA" id="ARBA00022729"/>
    </source>
</evidence>
<comment type="subcellular location">
    <subcellularLocation>
        <location evidence="3">Secreted</location>
        <location evidence="3">Cell wall</location>
    </subcellularLocation>
    <subcellularLocation>
        <location evidence="3">Membrane</location>
        <topology evidence="3">Peripheral membrane protein</topology>
    </subcellularLocation>
</comment>
<name>A0A453DSE7_AEGTS</name>
<reference evidence="5" key="5">
    <citation type="journal article" date="2021" name="G3 (Bethesda)">
        <title>Aegilops tauschii genome assembly Aet v5.0 features greater sequence contiguity and improved annotation.</title>
        <authorList>
            <person name="Wang L."/>
            <person name="Zhu T."/>
            <person name="Rodriguez J.C."/>
            <person name="Deal K.R."/>
            <person name="Dubcovsky J."/>
            <person name="McGuire P.E."/>
            <person name="Lux T."/>
            <person name="Spannagl M."/>
            <person name="Mayer K.F.X."/>
            <person name="Baldrich P."/>
            <person name="Meyers B.C."/>
            <person name="Huo N."/>
            <person name="Gu Y.Q."/>
            <person name="Zhou H."/>
            <person name="Devos K.M."/>
            <person name="Bennetzen J.L."/>
            <person name="Unver T."/>
            <person name="Budak H."/>
            <person name="Gulick P.J."/>
            <person name="Galiba G."/>
            <person name="Kalapos B."/>
            <person name="Nelson D.R."/>
            <person name="Li P."/>
            <person name="You F.M."/>
            <person name="Luo M.C."/>
            <person name="Dvorak J."/>
        </authorList>
    </citation>
    <scope>NUCLEOTIDE SEQUENCE [LARGE SCALE GENOMIC DNA]</scope>
    <source>
        <strain evidence="5">cv. AL8/78</strain>
    </source>
</reference>
<keyword evidence="3" id="KW-0961">Cell wall biogenesis/degradation</keyword>
<dbReference type="GO" id="GO:0005576">
    <property type="term" value="C:extracellular region"/>
    <property type="evidence" value="ECO:0007669"/>
    <property type="project" value="InterPro"/>
</dbReference>
<dbReference type="InterPro" id="IPR007112">
    <property type="entry name" value="Expansin/allergen_DPBB_dom"/>
</dbReference>
<evidence type="ECO:0000259" key="4">
    <source>
        <dbReference type="PROSITE" id="PS50842"/>
    </source>
</evidence>
<dbReference type="InterPro" id="IPR036908">
    <property type="entry name" value="RlpA-like_sf"/>
</dbReference>
<evidence type="ECO:0000313" key="5">
    <source>
        <dbReference type="EnsemblPlants" id="AET3Gv20059300.5"/>
    </source>
</evidence>